<dbReference type="EMBL" id="RYZI01000220">
    <property type="protein sequence ID" value="RWA08067.1"/>
    <property type="molecule type" value="Genomic_DNA"/>
</dbReference>
<gene>
    <name evidence="1" type="ORF">EKO27_g7027</name>
</gene>
<reference evidence="1 2" key="1">
    <citation type="submission" date="2018-12" db="EMBL/GenBank/DDBJ databases">
        <title>Draft genome sequence of Xylaria grammica IHI A82.</title>
        <authorList>
            <person name="Buettner E."/>
            <person name="Kellner H."/>
        </authorList>
    </citation>
    <scope>NUCLEOTIDE SEQUENCE [LARGE SCALE GENOMIC DNA]</scope>
    <source>
        <strain evidence="1 2">IHI A82</strain>
    </source>
</reference>
<name>A0A439D1A5_9PEZI</name>
<evidence type="ECO:0000313" key="2">
    <source>
        <dbReference type="Proteomes" id="UP000286045"/>
    </source>
</evidence>
<proteinExistence type="predicted"/>
<dbReference type="STRING" id="363999.A0A439D1A5"/>
<organism evidence="1 2">
    <name type="scientific">Xylaria grammica</name>
    <dbReference type="NCBI Taxonomy" id="363999"/>
    <lineage>
        <taxon>Eukaryota</taxon>
        <taxon>Fungi</taxon>
        <taxon>Dikarya</taxon>
        <taxon>Ascomycota</taxon>
        <taxon>Pezizomycotina</taxon>
        <taxon>Sordariomycetes</taxon>
        <taxon>Xylariomycetidae</taxon>
        <taxon>Xylariales</taxon>
        <taxon>Xylariaceae</taxon>
        <taxon>Xylaria</taxon>
    </lineage>
</organism>
<accession>A0A439D1A5</accession>
<keyword evidence="2" id="KW-1185">Reference proteome</keyword>
<protein>
    <submittedName>
        <fullName evidence="1">Uncharacterized protein</fullName>
    </submittedName>
</protein>
<dbReference type="AlphaFoldDB" id="A0A439D1A5"/>
<sequence length="220" mass="25592">MFYSRDMSRAARTVAPSLNKVTIWDVWPRELYDHENIISNPMRCIHRDPVQRQTFFENMSLAFAKKACGSAGVLHSSQYYREPPRDGIWAMIEEPELTRSEGPVEWLRKFRLHPEFPKLANLLSTAKPTQKCQAEAAWLGSSVGIEWLRSLRIEETVTQWSEVFWKRDRTARGRLPKSAPHEGLHRRAQVPLQKVLPGYEASTKCQETDDFGFFDDIVNW</sequence>
<evidence type="ECO:0000313" key="1">
    <source>
        <dbReference type="EMBL" id="RWA08067.1"/>
    </source>
</evidence>
<comment type="caution">
    <text evidence="1">The sequence shown here is derived from an EMBL/GenBank/DDBJ whole genome shotgun (WGS) entry which is preliminary data.</text>
</comment>
<dbReference type="Proteomes" id="UP000286045">
    <property type="component" value="Unassembled WGS sequence"/>
</dbReference>